<reference evidence="2" key="1">
    <citation type="submission" date="2022-03" db="EMBL/GenBank/DDBJ databases">
        <authorList>
            <person name="Alioto T."/>
            <person name="Alioto T."/>
            <person name="Gomez Garrido J."/>
        </authorList>
    </citation>
    <scope>NUCLEOTIDE SEQUENCE</scope>
</reference>
<evidence type="ECO:0000256" key="1">
    <source>
        <dbReference type="SAM" id="MobiDB-lite"/>
    </source>
</evidence>
<protein>
    <submittedName>
        <fullName evidence="2">Vesicular inhibitory amino acid transporter</fullName>
    </submittedName>
</protein>
<dbReference type="AlphaFoldDB" id="A0AAD1S5S5"/>
<keyword evidence="3" id="KW-1185">Reference proteome</keyword>
<accession>A0AAD1S5S5</accession>
<sequence length="159" mass="17266">MATMIRSKLTNVATSVSNKSQAKVSGMFARMGFQAATNEEAVGFAHCDDLDYEHRQGLQMDILKTEVPAGDTPAEGDIHYQRDGSGPPSSASKEEGLCSELSSVGKPKITAWEAGWNVTNAIQSVPGRLPSHSIASDWIYLDFYSEAWNKSDTHVDISQ</sequence>
<name>A0AAD1S5S5_PELCU</name>
<proteinExistence type="predicted"/>
<dbReference type="EMBL" id="OW240916">
    <property type="protein sequence ID" value="CAH2292737.1"/>
    <property type="molecule type" value="Genomic_DNA"/>
</dbReference>
<feature type="region of interest" description="Disordered" evidence="1">
    <location>
        <begin position="67"/>
        <end position="98"/>
    </location>
</feature>
<gene>
    <name evidence="2" type="ORF">PECUL_23A039917</name>
</gene>
<evidence type="ECO:0000313" key="3">
    <source>
        <dbReference type="Proteomes" id="UP001295444"/>
    </source>
</evidence>
<dbReference type="Proteomes" id="UP001295444">
    <property type="component" value="Chromosome 05"/>
</dbReference>
<evidence type="ECO:0000313" key="2">
    <source>
        <dbReference type="EMBL" id="CAH2292737.1"/>
    </source>
</evidence>
<organism evidence="2 3">
    <name type="scientific">Pelobates cultripes</name>
    <name type="common">Western spadefoot toad</name>
    <dbReference type="NCBI Taxonomy" id="61616"/>
    <lineage>
        <taxon>Eukaryota</taxon>
        <taxon>Metazoa</taxon>
        <taxon>Chordata</taxon>
        <taxon>Craniata</taxon>
        <taxon>Vertebrata</taxon>
        <taxon>Euteleostomi</taxon>
        <taxon>Amphibia</taxon>
        <taxon>Batrachia</taxon>
        <taxon>Anura</taxon>
        <taxon>Pelobatoidea</taxon>
        <taxon>Pelobatidae</taxon>
        <taxon>Pelobates</taxon>
    </lineage>
</organism>